<evidence type="ECO:0000313" key="3">
    <source>
        <dbReference type="EMBL" id="OGI96198.1"/>
    </source>
</evidence>
<comment type="caution">
    <text evidence="3">The sequence shown here is derived from an EMBL/GenBank/DDBJ whole genome shotgun (WGS) entry which is preliminary data.</text>
</comment>
<name>A0A1F6XQC7_9BACT</name>
<proteinExistence type="predicted"/>
<feature type="region of interest" description="Disordered" evidence="1">
    <location>
        <begin position="1"/>
        <end position="21"/>
    </location>
</feature>
<dbReference type="Proteomes" id="UP000177195">
    <property type="component" value="Unassembled WGS sequence"/>
</dbReference>
<evidence type="ECO:0000256" key="2">
    <source>
        <dbReference type="SAM" id="Phobius"/>
    </source>
</evidence>
<accession>A0A1F6XQC7</accession>
<dbReference type="AlphaFoldDB" id="A0A1F6XQC7"/>
<organism evidence="3 4">
    <name type="scientific">Candidatus Nomurabacteria bacterium RIFCSPLOWO2_02_FULL_42_17</name>
    <dbReference type="NCBI Taxonomy" id="1801789"/>
    <lineage>
        <taxon>Bacteria</taxon>
        <taxon>Candidatus Nomuraibacteriota</taxon>
    </lineage>
</organism>
<gene>
    <name evidence="3" type="ORF">A3I25_00365</name>
</gene>
<keyword evidence="2" id="KW-0472">Membrane</keyword>
<keyword evidence="2" id="KW-1133">Transmembrane helix</keyword>
<evidence type="ECO:0000256" key="1">
    <source>
        <dbReference type="SAM" id="MobiDB-lite"/>
    </source>
</evidence>
<feature type="transmembrane region" description="Helical" evidence="2">
    <location>
        <begin position="108"/>
        <end position="128"/>
    </location>
</feature>
<reference evidence="3 4" key="1">
    <citation type="journal article" date="2016" name="Nat. Commun.">
        <title>Thousands of microbial genomes shed light on interconnected biogeochemical processes in an aquifer system.</title>
        <authorList>
            <person name="Anantharaman K."/>
            <person name="Brown C.T."/>
            <person name="Hug L.A."/>
            <person name="Sharon I."/>
            <person name="Castelle C.J."/>
            <person name="Probst A.J."/>
            <person name="Thomas B.C."/>
            <person name="Singh A."/>
            <person name="Wilkins M.J."/>
            <person name="Karaoz U."/>
            <person name="Brodie E.L."/>
            <person name="Williams K.H."/>
            <person name="Hubbard S.S."/>
            <person name="Banfield J.F."/>
        </authorList>
    </citation>
    <scope>NUCLEOTIDE SEQUENCE [LARGE SCALE GENOMIC DNA]</scope>
</reference>
<feature type="transmembrane region" description="Helical" evidence="2">
    <location>
        <begin position="84"/>
        <end position="102"/>
    </location>
</feature>
<evidence type="ECO:0000313" key="4">
    <source>
        <dbReference type="Proteomes" id="UP000177195"/>
    </source>
</evidence>
<sequence length="166" mass="19275">MSLFEKFKPSDRPKKEDEYKTDKQLTQEEIIYSVFTDEKGYSRPMNEHPRFKEVVDKLHELDRLYNNVSEAKKNLMNQVAKKRFGFLIAGLSGIVVMTELLTRAVNDVPLIISLLTMVLGVFTGRHGMEKENDAKSKHRVALRQRVAFIAEDELKNKKDQEETKSE</sequence>
<keyword evidence="2" id="KW-0812">Transmembrane</keyword>
<dbReference type="EMBL" id="MFVN01000042">
    <property type="protein sequence ID" value="OGI96198.1"/>
    <property type="molecule type" value="Genomic_DNA"/>
</dbReference>
<protein>
    <submittedName>
        <fullName evidence="3">Uncharacterized protein</fullName>
    </submittedName>
</protein>